<keyword evidence="2 6" id="KW-0812">Transmembrane</keyword>
<evidence type="ECO:0000313" key="8">
    <source>
        <dbReference type="Proteomes" id="UP001189429"/>
    </source>
</evidence>
<dbReference type="Proteomes" id="UP001189429">
    <property type="component" value="Unassembled WGS sequence"/>
</dbReference>
<dbReference type="Pfam" id="PF03006">
    <property type="entry name" value="HlyIII"/>
    <property type="match status" value="1"/>
</dbReference>
<dbReference type="EMBL" id="CAUYUJ010010593">
    <property type="protein sequence ID" value="CAK0829786.1"/>
    <property type="molecule type" value="Genomic_DNA"/>
</dbReference>
<feature type="transmembrane region" description="Helical" evidence="6">
    <location>
        <begin position="352"/>
        <end position="375"/>
    </location>
</feature>
<keyword evidence="8" id="KW-1185">Reference proteome</keyword>
<feature type="region of interest" description="Disordered" evidence="5">
    <location>
        <begin position="27"/>
        <end position="59"/>
    </location>
</feature>
<evidence type="ECO:0000256" key="4">
    <source>
        <dbReference type="ARBA" id="ARBA00023136"/>
    </source>
</evidence>
<evidence type="ECO:0000256" key="5">
    <source>
        <dbReference type="SAM" id="MobiDB-lite"/>
    </source>
</evidence>
<dbReference type="InterPro" id="IPR001611">
    <property type="entry name" value="Leu-rich_rpt"/>
</dbReference>
<feature type="transmembrane region" description="Helical" evidence="6">
    <location>
        <begin position="479"/>
        <end position="499"/>
    </location>
</feature>
<organism evidence="7 8">
    <name type="scientific">Prorocentrum cordatum</name>
    <dbReference type="NCBI Taxonomy" id="2364126"/>
    <lineage>
        <taxon>Eukaryota</taxon>
        <taxon>Sar</taxon>
        <taxon>Alveolata</taxon>
        <taxon>Dinophyceae</taxon>
        <taxon>Prorocentrales</taxon>
        <taxon>Prorocentraceae</taxon>
        <taxon>Prorocentrum</taxon>
    </lineage>
</organism>
<proteinExistence type="predicted"/>
<evidence type="ECO:0000256" key="2">
    <source>
        <dbReference type="ARBA" id="ARBA00022692"/>
    </source>
</evidence>
<evidence type="ECO:0000256" key="1">
    <source>
        <dbReference type="ARBA" id="ARBA00004141"/>
    </source>
</evidence>
<feature type="transmembrane region" description="Helical" evidence="6">
    <location>
        <begin position="451"/>
        <end position="470"/>
    </location>
</feature>
<gene>
    <name evidence="7" type="ORF">PCOR1329_LOCUS28617</name>
</gene>
<feature type="transmembrane region" description="Helical" evidence="6">
    <location>
        <begin position="320"/>
        <end position="340"/>
    </location>
</feature>
<name>A0ABN9SCR9_9DINO</name>
<keyword evidence="4 6" id="KW-0472">Membrane</keyword>
<dbReference type="Gene3D" id="3.80.10.10">
    <property type="entry name" value="Ribonuclease Inhibitor"/>
    <property type="match status" value="1"/>
</dbReference>
<comment type="subcellular location">
    <subcellularLocation>
        <location evidence="1">Membrane</location>
        <topology evidence="1">Multi-pass membrane protein</topology>
    </subcellularLocation>
</comment>
<evidence type="ECO:0000313" key="7">
    <source>
        <dbReference type="EMBL" id="CAK0829786.1"/>
    </source>
</evidence>
<dbReference type="PANTHER" id="PTHR20855">
    <property type="entry name" value="ADIPOR/PROGESTIN RECEPTOR-RELATED"/>
    <property type="match status" value="1"/>
</dbReference>
<reference evidence="7" key="1">
    <citation type="submission" date="2023-10" db="EMBL/GenBank/DDBJ databases">
        <authorList>
            <person name="Chen Y."/>
            <person name="Shah S."/>
            <person name="Dougan E. K."/>
            <person name="Thang M."/>
            <person name="Chan C."/>
        </authorList>
    </citation>
    <scope>NUCLEOTIDE SEQUENCE [LARGE SCALE GENOMIC DNA]</scope>
</reference>
<evidence type="ECO:0000256" key="6">
    <source>
        <dbReference type="SAM" id="Phobius"/>
    </source>
</evidence>
<sequence length="529" mass="57863">MRAPGCQTVCTVPAPFRACRREHTRNYRRPSRRLPSLDPYTSARDSLGSSNGSTLVDRRRCATVQGPMPEYDPEEGKPFDDPHSRGVPACPDSVQSFSNKAAEHYLSACGRYSLTPNGGSLLCLSMGLAMLEADDTLTNLALVPLCAALLDAPFVRHLKLSGHPVNDTGAAVLSLVLPGCPWIKELELERCGISGVGLQSLCEAIPKSGVRRLVLRRNLLRQSAKEANAALAHVVLAAKRLQILDLQSCGLQSAGMREIKKAVATREDKGLPPIGVAFEGNFVLVEVMNSLTHGACALVCLEAWRRLHGLIVQVCQTESVFALTFYIVSMLLMFTGSTLYHSTFSLTNLTWFFMIIDHCAIYFLIAGTYTAVLVMGCRDETTIEVTWGAHIHVVVYWACVAIGVVMEHIHSPVKTAWYTRWKFLLLMYVALGFGGVPYISSCSLVIKAGVMPLLEVGGLTYVVGIVFFLLDKKYPSMHVIWHVFVGAAAFVHFAAVWQLTQAVITLTSGHHSCQKMRDDPLSGLANLIS</sequence>
<dbReference type="Pfam" id="PF13516">
    <property type="entry name" value="LRR_6"/>
    <property type="match status" value="2"/>
</dbReference>
<dbReference type="PANTHER" id="PTHR20855:SF3">
    <property type="entry name" value="LD03007P"/>
    <property type="match status" value="1"/>
</dbReference>
<feature type="transmembrane region" description="Helical" evidence="6">
    <location>
        <begin position="387"/>
        <end position="409"/>
    </location>
</feature>
<dbReference type="InterPro" id="IPR032675">
    <property type="entry name" value="LRR_dom_sf"/>
</dbReference>
<keyword evidence="3 6" id="KW-1133">Transmembrane helix</keyword>
<comment type="caution">
    <text evidence="7">The sequence shown here is derived from an EMBL/GenBank/DDBJ whole genome shotgun (WGS) entry which is preliminary data.</text>
</comment>
<protein>
    <submittedName>
        <fullName evidence="7">Uncharacterized protein</fullName>
    </submittedName>
</protein>
<evidence type="ECO:0000256" key="3">
    <source>
        <dbReference type="ARBA" id="ARBA00022989"/>
    </source>
</evidence>
<feature type="compositionally biased region" description="Polar residues" evidence="5">
    <location>
        <begin position="43"/>
        <end position="54"/>
    </location>
</feature>
<dbReference type="SUPFAM" id="SSF52047">
    <property type="entry name" value="RNI-like"/>
    <property type="match status" value="1"/>
</dbReference>
<dbReference type="InterPro" id="IPR004254">
    <property type="entry name" value="AdipoR/HlyIII-related"/>
</dbReference>
<feature type="transmembrane region" description="Helical" evidence="6">
    <location>
        <begin position="421"/>
        <end position="439"/>
    </location>
</feature>
<accession>A0ABN9SCR9</accession>